<dbReference type="Proteomes" id="UP001152888">
    <property type="component" value="Unassembled WGS sequence"/>
</dbReference>
<comment type="caution">
    <text evidence="9">The sequence shown here is derived from an EMBL/GenBank/DDBJ whole genome shotgun (WGS) entry which is preliminary data.</text>
</comment>
<dbReference type="InterPro" id="IPR045249">
    <property type="entry name" value="HARBI1-like"/>
</dbReference>
<evidence type="ECO:0000256" key="4">
    <source>
        <dbReference type="ARBA" id="ARBA00022722"/>
    </source>
</evidence>
<dbReference type="GO" id="GO:0005634">
    <property type="term" value="C:nucleus"/>
    <property type="evidence" value="ECO:0007669"/>
    <property type="project" value="UniProtKB-SubCell"/>
</dbReference>
<dbReference type="AlphaFoldDB" id="A0A9P0LGL0"/>
<keyword evidence="10" id="KW-1185">Reference proteome</keyword>
<keyword evidence="4" id="KW-0540">Nuclease</keyword>
<dbReference type="PANTHER" id="PTHR22930:SF269">
    <property type="entry name" value="NUCLEASE HARBI1-LIKE PROTEIN"/>
    <property type="match status" value="1"/>
</dbReference>
<evidence type="ECO:0000313" key="9">
    <source>
        <dbReference type="EMBL" id="CAH1994335.1"/>
    </source>
</evidence>
<dbReference type="GO" id="GO:0004518">
    <property type="term" value="F:nuclease activity"/>
    <property type="evidence" value="ECO:0007669"/>
    <property type="project" value="UniProtKB-KW"/>
</dbReference>
<dbReference type="InterPro" id="IPR027806">
    <property type="entry name" value="HARBI1_dom"/>
</dbReference>
<keyword evidence="6" id="KW-0378">Hydrolase</keyword>
<comment type="subcellular location">
    <subcellularLocation>
        <location evidence="2">Nucleus</location>
    </subcellularLocation>
</comment>
<evidence type="ECO:0000256" key="3">
    <source>
        <dbReference type="ARBA" id="ARBA00006958"/>
    </source>
</evidence>
<accession>A0A9P0LGL0</accession>
<reference evidence="9" key="1">
    <citation type="submission" date="2022-03" db="EMBL/GenBank/DDBJ databases">
        <authorList>
            <person name="Sayadi A."/>
        </authorList>
    </citation>
    <scope>NUCLEOTIDE SEQUENCE</scope>
</reference>
<dbReference type="Pfam" id="PF13359">
    <property type="entry name" value="DDE_Tnp_4"/>
    <property type="match status" value="1"/>
</dbReference>
<gene>
    <name evidence="9" type="ORF">ACAOBT_LOCUS22066</name>
</gene>
<dbReference type="PANTHER" id="PTHR22930">
    <property type="match status" value="1"/>
</dbReference>
<evidence type="ECO:0000256" key="2">
    <source>
        <dbReference type="ARBA" id="ARBA00004123"/>
    </source>
</evidence>
<comment type="cofactor">
    <cofactor evidence="1">
        <name>a divalent metal cation</name>
        <dbReference type="ChEBI" id="CHEBI:60240"/>
    </cofactor>
</comment>
<comment type="similarity">
    <text evidence="3">Belongs to the HARBI1 family.</text>
</comment>
<evidence type="ECO:0000256" key="6">
    <source>
        <dbReference type="ARBA" id="ARBA00022801"/>
    </source>
</evidence>
<evidence type="ECO:0000256" key="1">
    <source>
        <dbReference type="ARBA" id="ARBA00001968"/>
    </source>
</evidence>
<keyword evidence="5" id="KW-0479">Metal-binding</keyword>
<evidence type="ECO:0000256" key="7">
    <source>
        <dbReference type="ARBA" id="ARBA00023242"/>
    </source>
</evidence>
<evidence type="ECO:0000256" key="5">
    <source>
        <dbReference type="ARBA" id="ARBA00022723"/>
    </source>
</evidence>
<evidence type="ECO:0000313" key="10">
    <source>
        <dbReference type="Proteomes" id="UP001152888"/>
    </source>
</evidence>
<name>A0A9P0LGL0_ACAOB</name>
<feature type="domain" description="DDE Tnp4" evidence="8">
    <location>
        <begin position="111"/>
        <end position="248"/>
    </location>
</feature>
<sequence length="265" mass="30317">MIKHGTNFEYLLQLIGPRIKKQDTVFRGSKPAKVRLAVTLRFLATGDSFKSLHYLFKISPEVISLIVPEVCKALCEALRSFVKMPQNDQGWLEVARSFETKWQFPHCLGAIYGKHIKIESPINSGSEFYNYKHNFSIILAVVDSEYNFLFADVGTHGRMNDAGVFNDSILYNKIYGSNSNFPEDTPLYLTDIFLCPMFLWQMELLDYLPAAGSANRKFNSRLSRARVVIECAFGIMTSVFRVLKTNMLLQPEKASIDFSLYFIIF</sequence>
<dbReference type="EMBL" id="CAKOFQ010007197">
    <property type="protein sequence ID" value="CAH1994335.1"/>
    <property type="molecule type" value="Genomic_DNA"/>
</dbReference>
<keyword evidence="7" id="KW-0539">Nucleus</keyword>
<protein>
    <recommendedName>
        <fullName evidence="8">DDE Tnp4 domain-containing protein</fullName>
    </recommendedName>
</protein>
<dbReference type="GO" id="GO:0046872">
    <property type="term" value="F:metal ion binding"/>
    <property type="evidence" value="ECO:0007669"/>
    <property type="project" value="UniProtKB-KW"/>
</dbReference>
<dbReference type="OrthoDB" id="6741510at2759"/>
<organism evidence="9 10">
    <name type="scientific">Acanthoscelides obtectus</name>
    <name type="common">Bean weevil</name>
    <name type="synonym">Bruchus obtectus</name>
    <dbReference type="NCBI Taxonomy" id="200917"/>
    <lineage>
        <taxon>Eukaryota</taxon>
        <taxon>Metazoa</taxon>
        <taxon>Ecdysozoa</taxon>
        <taxon>Arthropoda</taxon>
        <taxon>Hexapoda</taxon>
        <taxon>Insecta</taxon>
        <taxon>Pterygota</taxon>
        <taxon>Neoptera</taxon>
        <taxon>Endopterygota</taxon>
        <taxon>Coleoptera</taxon>
        <taxon>Polyphaga</taxon>
        <taxon>Cucujiformia</taxon>
        <taxon>Chrysomeloidea</taxon>
        <taxon>Chrysomelidae</taxon>
        <taxon>Bruchinae</taxon>
        <taxon>Bruchini</taxon>
        <taxon>Acanthoscelides</taxon>
    </lineage>
</organism>
<proteinExistence type="inferred from homology"/>
<evidence type="ECO:0000259" key="8">
    <source>
        <dbReference type="Pfam" id="PF13359"/>
    </source>
</evidence>
<dbReference type="GO" id="GO:0016787">
    <property type="term" value="F:hydrolase activity"/>
    <property type="evidence" value="ECO:0007669"/>
    <property type="project" value="UniProtKB-KW"/>
</dbReference>